<dbReference type="Proteomes" id="UP000504637">
    <property type="component" value="Unplaced"/>
</dbReference>
<dbReference type="AlphaFoldDB" id="A0A6J3MIT8"/>
<name>A0A6J3MIT8_9PEZI</name>
<keyword evidence="1" id="KW-1185">Reference proteome</keyword>
<reference evidence="2" key="3">
    <citation type="submission" date="2025-08" db="UniProtKB">
        <authorList>
            <consortium name="RefSeq"/>
        </authorList>
    </citation>
    <scope>IDENTIFICATION</scope>
    <source>
        <strain evidence="2">CBS 342.82</strain>
    </source>
</reference>
<dbReference type="RefSeq" id="XP_033463863.1">
    <property type="nucleotide sequence ID" value="XM_033599014.1"/>
</dbReference>
<dbReference type="GeneID" id="54356813"/>
<accession>A0A6J3MIT8</accession>
<reference evidence="2" key="2">
    <citation type="submission" date="2020-04" db="EMBL/GenBank/DDBJ databases">
        <authorList>
            <consortium name="NCBI Genome Project"/>
        </authorList>
    </citation>
    <scope>NUCLEOTIDE SEQUENCE</scope>
    <source>
        <strain evidence="2">CBS 342.82</strain>
    </source>
</reference>
<proteinExistence type="predicted"/>
<evidence type="ECO:0000313" key="1">
    <source>
        <dbReference type="Proteomes" id="UP000504637"/>
    </source>
</evidence>
<organism evidence="2">
    <name type="scientific">Dissoconium aciculare CBS 342.82</name>
    <dbReference type="NCBI Taxonomy" id="1314786"/>
    <lineage>
        <taxon>Eukaryota</taxon>
        <taxon>Fungi</taxon>
        <taxon>Dikarya</taxon>
        <taxon>Ascomycota</taxon>
        <taxon>Pezizomycotina</taxon>
        <taxon>Dothideomycetes</taxon>
        <taxon>Dothideomycetidae</taxon>
        <taxon>Mycosphaerellales</taxon>
        <taxon>Dissoconiaceae</taxon>
        <taxon>Dissoconium</taxon>
    </lineage>
</organism>
<reference evidence="2" key="1">
    <citation type="submission" date="2020-01" db="EMBL/GenBank/DDBJ databases">
        <authorList>
            <consortium name="DOE Joint Genome Institute"/>
            <person name="Haridas S."/>
            <person name="Albert R."/>
            <person name="Binder M."/>
            <person name="Bloem J."/>
            <person name="Labutti K."/>
            <person name="Salamov A."/>
            <person name="Andreopoulos B."/>
            <person name="Baker S.E."/>
            <person name="Barry K."/>
            <person name="Bills G."/>
            <person name="Bluhm B.H."/>
            <person name="Cannon C."/>
            <person name="Castanera R."/>
            <person name="Culley D.E."/>
            <person name="Daum C."/>
            <person name="Ezra D."/>
            <person name="Gonzalez J.B."/>
            <person name="Henrissat B."/>
            <person name="Kuo A."/>
            <person name="Liang C."/>
            <person name="Lipzen A."/>
            <person name="Lutzoni F."/>
            <person name="Magnuson J."/>
            <person name="Mondo S."/>
            <person name="Nolan M."/>
            <person name="Ohm R."/>
            <person name="Pangilinan J."/>
            <person name="Park H.-J."/>
            <person name="Ramirez L."/>
            <person name="Alfaro M."/>
            <person name="Sun H."/>
            <person name="Tritt A."/>
            <person name="Yoshinaga Y."/>
            <person name="Zwiers L.-H."/>
            <person name="Turgeon B.G."/>
            <person name="Goodwin S.B."/>
            <person name="Spatafora J.W."/>
            <person name="Crous P.W."/>
            <person name="Grigoriev I.V."/>
        </authorList>
    </citation>
    <scope>NUCLEOTIDE SEQUENCE</scope>
    <source>
        <strain evidence="2">CBS 342.82</strain>
    </source>
</reference>
<sequence length="160" mass="18326">MGRKMYEYIRYLPAEGGPPFGRCVRAAGREQGDDTERKLGIRERLVGMYASAEGRDAGFRLQSLFNSVYVGVVRSVCRECLMNHHQSQRQQQLQQQQQPAQACVRTDSVMPWRHRRSSFSEMWVISHLLRGRRAQEGEGVTTAGDGYVSDSPCVWMDYYA</sequence>
<gene>
    <name evidence="2" type="ORF">K489DRAFT_126441</name>
</gene>
<evidence type="ECO:0000313" key="2">
    <source>
        <dbReference type="RefSeq" id="XP_033463863.1"/>
    </source>
</evidence>
<protein>
    <submittedName>
        <fullName evidence="2">Uncharacterized protein</fullName>
    </submittedName>
</protein>